<reference evidence="2 3" key="1">
    <citation type="submission" date="2023-09" db="EMBL/GenBank/DDBJ databases">
        <title>Micromonospora halotolerans DSM 45598 genome sequence.</title>
        <authorList>
            <person name="Mo P."/>
        </authorList>
    </citation>
    <scope>NUCLEOTIDE SEQUENCE [LARGE SCALE GENOMIC DNA]</scope>
    <source>
        <strain evidence="2 3">DSM 45598</strain>
    </source>
</reference>
<name>A0ABY9ZR89_9ACTN</name>
<feature type="compositionally biased region" description="Low complexity" evidence="1">
    <location>
        <begin position="1"/>
        <end position="19"/>
    </location>
</feature>
<dbReference type="EMBL" id="CP134876">
    <property type="protein sequence ID" value="WNM37809.1"/>
    <property type="molecule type" value="Genomic_DNA"/>
</dbReference>
<evidence type="ECO:0000313" key="2">
    <source>
        <dbReference type="EMBL" id="WNM37809.1"/>
    </source>
</evidence>
<feature type="compositionally biased region" description="Basic and acidic residues" evidence="1">
    <location>
        <begin position="81"/>
        <end position="106"/>
    </location>
</feature>
<feature type="region of interest" description="Disordered" evidence="1">
    <location>
        <begin position="78"/>
        <end position="106"/>
    </location>
</feature>
<evidence type="ECO:0000313" key="3">
    <source>
        <dbReference type="Proteomes" id="UP001303001"/>
    </source>
</evidence>
<accession>A0ABY9ZR89</accession>
<keyword evidence="3" id="KW-1185">Reference proteome</keyword>
<protein>
    <submittedName>
        <fullName evidence="2">Uncharacterized protein</fullName>
    </submittedName>
</protein>
<feature type="region of interest" description="Disordered" evidence="1">
    <location>
        <begin position="1"/>
        <end position="33"/>
    </location>
</feature>
<proteinExistence type="predicted"/>
<feature type="compositionally biased region" description="Basic and acidic residues" evidence="1">
    <location>
        <begin position="23"/>
        <end position="33"/>
    </location>
</feature>
<sequence>MSGNRPRTAPADPVTTAPPRAHPGSDDPDREADRALILGLDSGGHRAFTNIDDRKGTAMATMAERIRMFLHNPQGHRLTRQTREQLGKPDNQQRLRKFAERLRRRG</sequence>
<organism evidence="2 3">
    <name type="scientific">Micromonospora halotolerans</name>
    <dbReference type="NCBI Taxonomy" id="709879"/>
    <lineage>
        <taxon>Bacteria</taxon>
        <taxon>Bacillati</taxon>
        <taxon>Actinomycetota</taxon>
        <taxon>Actinomycetes</taxon>
        <taxon>Micromonosporales</taxon>
        <taxon>Micromonosporaceae</taxon>
        <taxon>Micromonospora</taxon>
    </lineage>
</organism>
<gene>
    <name evidence="2" type="ORF">RMN56_21995</name>
</gene>
<dbReference type="RefSeq" id="WP_313719409.1">
    <property type="nucleotide sequence ID" value="NZ_CP134876.1"/>
</dbReference>
<evidence type="ECO:0000256" key="1">
    <source>
        <dbReference type="SAM" id="MobiDB-lite"/>
    </source>
</evidence>
<dbReference type="Proteomes" id="UP001303001">
    <property type="component" value="Chromosome"/>
</dbReference>